<dbReference type="InterPro" id="IPR017441">
    <property type="entry name" value="Protein_kinase_ATP_BS"/>
</dbReference>
<dbReference type="EC" id="2.7.11.1" evidence="1"/>
<evidence type="ECO:0000256" key="8">
    <source>
        <dbReference type="SAM" id="MobiDB-lite"/>
    </source>
</evidence>
<evidence type="ECO:0000256" key="9">
    <source>
        <dbReference type="SAM" id="Phobius"/>
    </source>
</evidence>
<dbReference type="Gene3D" id="1.10.510.10">
    <property type="entry name" value="Transferase(Phosphotransferase) domain 1"/>
    <property type="match status" value="1"/>
</dbReference>
<dbReference type="Proteomes" id="UP000184471">
    <property type="component" value="Unassembled WGS sequence"/>
</dbReference>
<dbReference type="InterPro" id="IPR008271">
    <property type="entry name" value="Ser/Thr_kinase_AS"/>
</dbReference>
<dbReference type="FunFam" id="1.10.510.10:FF:000021">
    <property type="entry name" value="Serine/threonine protein kinase"/>
    <property type="match status" value="1"/>
</dbReference>
<dbReference type="PANTHER" id="PTHR43289:SF6">
    <property type="entry name" value="SERINE_THREONINE-PROTEIN KINASE NEKL-3"/>
    <property type="match status" value="1"/>
</dbReference>
<keyword evidence="9" id="KW-0472">Membrane</keyword>
<evidence type="ECO:0000313" key="12">
    <source>
        <dbReference type="Proteomes" id="UP000184471"/>
    </source>
</evidence>
<proteinExistence type="predicted"/>
<dbReference type="SMART" id="SM00220">
    <property type="entry name" value="S_TKc"/>
    <property type="match status" value="1"/>
</dbReference>
<reference evidence="11 12" key="1">
    <citation type="submission" date="2016-11" db="EMBL/GenBank/DDBJ databases">
        <authorList>
            <person name="Jaros S."/>
            <person name="Januszkiewicz K."/>
            <person name="Wedrychowicz H."/>
        </authorList>
    </citation>
    <scope>NUCLEOTIDE SEQUENCE [LARGE SCALE GENOMIC DNA]</scope>
    <source>
        <strain evidence="11 12">DSM 45408</strain>
    </source>
</reference>
<dbReference type="InterPro" id="IPR000719">
    <property type="entry name" value="Prot_kinase_dom"/>
</dbReference>
<dbReference type="SUPFAM" id="SSF56112">
    <property type="entry name" value="Protein kinase-like (PK-like)"/>
    <property type="match status" value="1"/>
</dbReference>
<evidence type="ECO:0000256" key="6">
    <source>
        <dbReference type="ARBA" id="ARBA00022840"/>
    </source>
</evidence>
<keyword evidence="5 11" id="KW-0418">Kinase</keyword>
<keyword evidence="12" id="KW-1185">Reference proteome</keyword>
<evidence type="ECO:0000256" key="4">
    <source>
        <dbReference type="ARBA" id="ARBA00022741"/>
    </source>
</evidence>
<dbReference type="PROSITE" id="PS50011">
    <property type="entry name" value="PROTEIN_KINASE_DOM"/>
    <property type="match status" value="1"/>
</dbReference>
<keyword evidence="9" id="KW-0812">Transmembrane</keyword>
<dbReference type="Gene3D" id="3.30.200.20">
    <property type="entry name" value="Phosphorylase Kinase, domain 1"/>
    <property type="match status" value="1"/>
</dbReference>
<protein>
    <recommendedName>
        <fullName evidence="1">non-specific serine/threonine protein kinase</fullName>
        <ecNumber evidence="1">2.7.11.1</ecNumber>
    </recommendedName>
</protein>
<keyword evidence="2 11" id="KW-0723">Serine/threonine-protein kinase</keyword>
<dbReference type="PROSITE" id="PS00108">
    <property type="entry name" value="PROTEIN_KINASE_ST"/>
    <property type="match status" value="1"/>
</dbReference>
<dbReference type="GO" id="GO:0004674">
    <property type="term" value="F:protein serine/threonine kinase activity"/>
    <property type="evidence" value="ECO:0007669"/>
    <property type="project" value="UniProtKB-KW"/>
</dbReference>
<dbReference type="STRING" id="1070870.SAMN05444351_1314"/>
<dbReference type="GO" id="GO:0005524">
    <property type="term" value="F:ATP binding"/>
    <property type="evidence" value="ECO:0007669"/>
    <property type="project" value="UniProtKB-UniRule"/>
</dbReference>
<evidence type="ECO:0000256" key="3">
    <source>
        <dbReference type="ARBA" id="ARBA00022679"/>
    </source>
</evidence>
<evidence type="ECO:0000259" key="10">
    <source>
        <dbReference type="PROSITE" id="PS50011"/>
    </source>
</evidence>
<keyword evidence="4 7" id="KW-0547">Nucleotide-binding</keyword>
<dbReference type="EMBL" id="FQVX01000001">
    <property type="protein sequence ID" value="SHF92859.1"/>
    <property type="molecule type" value="Genomic_DNA"/>
</dbReference>
<name>A0A1M5FN50_9ACTN</name>
<feature type="transmembrane region" description="Helical" evidence="9">
    <location>
        <begin position="355"/>
        <end position="378"/>
    </location>
</feature>
<dbReference type="PROSITE" id="PS00107">
    <property type="entry name" value="PROTEIN_KINASE_ATP"/>
    <property type="match status" value="1"/>
</dbReference>
<evidence type="ECO:0000256" key="1">
    <source>
        <dbReference type="ARBA" id="ARBA00012513"/>
    </source>
</evidence>
<keyword evidence="3" id="KW-0808">Transferase</keyword>
<evidence type="ECO:0000256" key="2">
    <source>
        <dbReference type="ARBA" id="ARBA00022527"/>
    </source>
</evidence>
<dbReference type="CDD" id="cd14014">
    <property type="entry name" value="STKc_PknB_like"/>
    <property type="match status" value="1"/>
</dbReference>
<keyword evidence="6 7" id="KW-0067">ATP-binding</keyword>
<keyword evidence="9" id="KW-1133">Transmembrane helix</keyword>
<dbReference type="AlphaFoldDB" id="A0A1M5FN50"/>
<sequence length="546" mass="56990">MEQRQFGPYRLEELIGRGGMGEVYRAFDTEHQRTVALKVLTESLAADRAYRERFRREAHAAARLSEPHVVPIHRYGEFDGRLFLDMRLVRGRDLATVLTEEGPLAPARAVSVVGQVAHALDAAHAEGLVHRDVKPSNVLVCSTSGEPAEDDDEFVYLVDFGIARSVGTDGGTTVLTQAGSAVGSFDYMAPERFLERPADARADVYSLACVLFEALTGRRPHLARDLAPLMWAHLNDTPPPVSRLRPGLPAGLDDVVARGLAKDPDDRWRSAGAMASAARRALAAPAPAPAAVPAAVPRAGTAPLPPSAPRPVPPSGSASVPPSGQPPVPPAPRPLPLAGPAPVPSPTPARRRRPVLPALLLTAAALLAAAVLVVALVAGSGGAAGADPPERPTAGPQHDALLAIVPADFDPSSCRPAPSAGDGDVAAVDCGRSASETGPRTARFFLYPDGATADEVFTADVTGLGLPALENGASCPASQGHQDWTVDDVVMGQVACYVDETNTAVLIWTETDDATEAVVTVRNGGTAGLAMLVEWWNEADLSGFGA</sequence>
<dbReference type="PANTHER" id="PTHR43289">
    <property type="entry name" value="MITOGEN-ACTIVATED PROTEIN KINASE KINASE KINASE 20-RELATED"/>
    <property type="match status" value="1"/>
</dbReference>
<feature type="binding site" evidence="7">
    <location>
        <position position="38"/>
    </location>
    <ligand>
        <name>ATP</name>
        <dbReference type="ChEBI" id="CHEBI:30616"/>
    </ligand>
</feature>
<organism evidence="11 12">
    <name type="scientific">Geodermatophilus nigrescens</name>
    <dbReference type="NCBI Taxonomy" id="1070870"/>
    <lineage>
        <taxon>Bacteria</taxon>
        <taxon>Bacillati</taxon>
        <taxon>Actinomycetota</taxon>
        <taxon>Actinomycetes</taxon>
        <taxon>Geodermatophilales</taxon>
        <taxon>Geodermatophilaceae</taxon>
        <taxon>Geodermatophilus</taxon>
    </lineage>
</organism>
<dbReference type="Pfam" id="PF00069">
    <property type="entry name" value="Pkinase"/>
    <property type="match status" value="1"/>
</dbReference>
<evidence type="ECO:0000256" key="7">
    <source>
        <dbReference type="PROSITE-ProRule" id="PRU10141"/>
    </source>
</evidence>
<dbReference type="RefSeq" id="WP_073419194.1">
    <property type="nucleotide sequence ID" value="NZ_FQVX01000001.1"/>
</dbReference>
<feature type="domain" description="Protein kinase" evidence="10">
    <location>
        <begin position="9"/>
        <end position="282"/>
    </location>
</feature>
<accession>A0A1M5FN50</accession>
<feature type="compositionally biased region" description="Pro residues" evidence="8">
    <location>
        <begin position="323"/>
        <end position="347"/>
    </location>
</feature>
<evidence type="ECO:0000256" key="5">
    <source>
        <dbReference type="ARBA" id="ARBA00022777"/>
    </source>
</evidence>
<feature type="region of interest" description="Disordered" evidence="8">
    <location>
        <begin position="297"/>
        <end position="349"/>
    </location>
</feature>
<gene>
    <name evidence="11" type="ORF">SAMN05444351_1314</name>
</gene>
<evidence type="ECO:0000313" key="11">
    <source>
        <dbReference type="EMBL" id="SHF92859.1"/>
    </source>
</evidence>
<feature type="compositionally biased region" description="Pro residues" evidence="8">
    <location>
        <begin position="303"/>
        <end position="314"/>
    </location>
</feature>
<dbReference type="InterPro" id="IPR011009">
    <property type="entry name" value="Kinase-like_dom_sf"/>
</dbReference>